<protein>
    <submittedName>
        <fullName evidence="5">Sodium ABC transporter ATP-binding protein</fullName>
    </submittedName>
</protein>
<dbReference type="SMART" id="SM00382">
    <property type="entry name" value="AAA"/>
    <property type="match status" value="1"/>
</dbReference>
<dbReference type="SUPFAM" id="SSF52540">
    <property type="entry name" value="P-loop containing nucleoside triphosphate hydrolases"/>
    <property type="match status" value="1"/>
</dbReference>
<organism evidence="5 6">
    <name type="scientific">Suicoccus acidiformans</name>
    <dbReference type="NCBI Taxonomy" id="2036206"/>
    <lineage>
        <taxon>Bacteria</taxon>
        <taxon>Bacillati</taxon>
        <taxon>Bacillota</taxon>
        <taxon>Bacilli</taxon>
        <taxon>Lactobacillales</taxon>
        <taxon>Aerococcaceae</taxon>
        <taxon>Suicoccus</taxon>
    </lineage>
</organism>
<sequence length="289" mass="33146">MSDYAIEIKGLAKSFPDFQMKDLNLQIPKGYITGFIGPNGAGKSTTIKMMMSLMHPDSGEIKIMGQNIQDHAEEIKARIGFVYAENVFYDHLNIKETERLIAPFYKKWDHQKFTDLIQSFGLPKNKKVKDFSTGMKVKLSLAVALSHHADLILLDEPTSGLDPIVRKEILNILYDIIQDESKTIFFSSHITTDLEQIADYITFIYDGSIILNEEKDNLLQHYRLVKGDQKLLEHDRLKDYLIGLEKRDTGSIALTKEAEVFEEMYGDQLVIEAASLEDIMYYFTKREGF</sequence>
<dbReference type="Proteomes" id="UP000263232">
    <property type="component" value="Chromosome"/>
</dbReference>
<keyword evidence="3 5" id="KW-0067">ATP-binding</keyword>
<dbReference type="KEGG" id="abae:CL176_09630"/>
<evidence type="ECO:0000313" key="6">
    <source>
        <dbReference type="Proteomes" id="UP000263232"/>
    </source>
</evidence>
<dbReference type="OrthoDB" id="9804819at2"/>
<dbReference type="InterPro" id="IPR027417">
    <property type="entry name" value="P-loop_NTPase"/>
</dbReference>
<accession>A0A347WMC8</accession>
<evidence type="ECO:0000256" key="2">
    <source>
        <dbReference type="ARBA" id="ARBA00022741"/>
    </source>
</evidence>
<keyword evidence="2" id="KW-0547">Nucleotide-binding</keyword>
<evidence type="ECO:0000256" key="3">
    <source>
        <dbReference type="ARBA" id="ARBA00022840"/>
    </source>
</evidence>
<gene>
    <name evidence="5" type="ORF">CL176_09630</name>
</gene>
<dbReference type="CDD" id="cd03230">
    <property type="entry name" value="ABC_DR_subfamily_A"/>
    <property type="match status" value="1"/>
</dbReference>
<dbReference type="InterPro" id="IPR003593">
    <property type="entry name" value="AAA+_ATPase"/>
</dbReference>
<keyword evidence="6" id="KW-1185">Reference proteome</keyword>
<dbReference type="NCBIfam" id="NF047565">
    <property type="entry name" value="PSM_export_PmtA"/>
    <property type="match status" value="1"/>
</dbReference>
<dbReference type="RefSeq" id="WP_118991130.1">
    <property type="nucleotide sequence ID" value="NZ_CP023434.1"/>
</dbReference>
<dbReference type="InterPro" id="IPR051782">
    <property type="entry name" value="ABC_Transporter_VariousFunc"/>
</dbReference>
<dbReference type="PROSITE" id="PS50893">
    <property type="entry name" value="ABC_TRANSPORTER_2"/>
    <property type="match status" value="1"/>
</dbReference>
<dbReference type="GO" id="GO:0016887">
    <property type="term" value="F:ATP hydrolysis activity"/>
    <property type="evidence" value="ECO:0007669"/>
    <property type="project" value="InterPro"/>
</dbReference>
<reference evidence="5 6" key="1">
    <citation type="submission" date="2017-09" db="EMBL/GenBank/DDBJ databases">
        <title>Complete genome sequence of Oxytococcus suis strain ZY16052.</title>
        <authorList>
            <person name="Li F."/>
        </authorList>
    </citation>
    <scope>NUCLEOTIDE SEQUENCE [LARGE SCALE GENOMIC DNA]</scope>
    <source>
        <strain evidence="5 6">ZY16052</strain>
    </source>
</reference>
<dbReference type="Pfam" id="PF00005">
    <property type="entry name" value="ABC_tran"/>
    <property type="match status" value="1"/>
</dbReference>
<evidence type="ECO:0000313" key="5">
    <source>
        <dbReference type="EMBL" id="AXY26235.1"/>
    </source>
</evidence>
<dbReference type="GO" id="GO:0005524">
    <property type="term" value="F:ATP binding"/>
    <property type="evidence" value="ECO:0007669"/>
    <property type="project" value="UniProtKB-KW"/>
</dbReference>
<proteinExistence type="predicted"/>
<evidence type="ECO:0000256" key="1">
    <source>
        <dbReference type="ARBA" id="ARBA00022448"/>
    </source>
</evidence>
<dbReference type="PANTHER" id="PTHR42939">
    <property type="entry name" value="ABC TRANSPORTER ATP-BINDING PROTEIN ALBC-RELATED"/>
    <property type="match status" value="1"/>
</dbReference>
<dbReference type="AlphaFoldDB" id="A0A347WMC8"/>
<evidence type="ECO:0000259" key="4">
    <source>
        <dbReference type="PROSITE" id="PS50893"/>
    </source>
</evidence>
<keyword evidence="1" id="KW-0813">Transport</keyword>
<dbReference type="Gene3D" id="3.40.50.300">
    <property type="entry name" value="P-loop containing nucleotide triphosphate hydrolases"/>
    <property type="match status" value="1"/>
</dbReference>
<name>A0A347WMC8_9LACT</name>
<dbReference type="PANTHER" id="PTHR42939:SF3">
    <property type="entry name" value="ABC TRANSPORTER ATP-BINDING COMPONENT"/>
    <property type="match status" value="1"/>
</dbReference>
<feature type="domain" description="ABC transporter" evidence="4">
    <location>
        <begin position="6"/>
        <end position="231"/>
    </location>
</feature>
<dbReference type="EMBL" id="CP023434">
    <property type="protein sequence ID" value="AXY26235.1"/>
    <property type="molecule type" value="Genomic_DNA"/>
</dbReference>
<dbReference type="InterPro" id="IPR003439">
    <property type="entry name" value="ABC_transporter-like_ATP-bd"/>
</dbReference>